<name>A0A367GTK8_9SPHI</name>
<evidence type="ECO:0000256" key="6">
    <source>
        <dbReference type="ARBA" id="ARBA00022989"/>
    </source>
</evidence>
<feature type="transmembrane region" description="Helical" evidence="8">
    <location>
        <begin position="12"/>
        <end position="29"/>
    </location>
</feature>
<dbReference type="Pfam" id="PF01594">
    <property type="entry name" value="AI-2E_transport"/>
    <property type="match status" value="1"/>
</dbReference>
<dbReference type="EMBL" id="QGDC01000001">
    <property type="protein sequence ID" value="RCH56620.1"/>
    <property type="molecule type" value="Genomic_DNA"/>
</dbReference>
<feature type="transmembrane region" description="Helical" evidence="8">
    <location>
        <begin position="35"/>
        <end position="55"/>
    </location>
</feature>
<evidence type="ECO:0000313" key="9">
    <source>
        <dbReference type="EMBL" id="RCH56620.1"/>
    </source>
</evidence>
<evidence type="ECO:0000256" key="4">
    <source>
        <dbReference type="ARBA" id="ARBA00022475"/>
    </source>
</evidence>
<evidence type="ECO:0000256" key="5">
    <source>
        <dbReference type="ARBA" id="ARBA00022692"/>
    </source>
</evidence>
<gene>
    <name evidence="9" type="ORF">DJ568_01810</name>
</gene>
<dbReference type="RefSeq" id="WP_114003517.1">
    <property type="nucleotide sequence ID" value="NZ_QGDC01000001.1"/>
</dbReference>
<dbReference type="Proteomes" id="UP000253209">
    <property type="component" value="Unassembled WGS sequence"/>
</dbReference>
<proteinExistence type="inferred from homology"/>
<dbReference type="OrthoDB" id="9793390at2"/>
<feature type="transmembrane region" description="Helical" evidence="8">
    <location>
        <begin position="67"/>
        <end position="89"/>
    </location>
</feature>
<evidence type="ECO:0000313" key="10">
    <source>
        <dbReference type="Proteomes" id="UP000253209"/>
    </source>
</evidence>
<reference evidence="9 10" key="1">
    <citation type="submission" date="2018-05" db="EMBL/GenBank/DDBJ databases">
        <title>Mucilaginibacter hurinus sp. nov., isolated from briquette warehouse soil.</title>
        <authorList>
            <person name="Choi L."/>
        </authorList>
    </citation>
    <scope>NUCLEOTIDE SEQUENCE [LARGE SCALE GENOMIC DNA]</scope>
    <source>
        <strain evidence="9 10">ZR32</strain>
    </source>
</reference>
<dbReference type="PANTHER" id="PTHR21716:SF53">
    <property type="entry name" value="PERMEASE PERM-RELATED"/>
    <property type="match status" value="1"/>
</dbReference>
<dbReference type="PANTHER" id="PTHR21716">
    <property type="entry name" value="TRANSMEMBRANE PROTEIN"/>
    <property type="match status" value="1"/>
</dbReference>
<comment type="subcellular location">
    <subcellularLocation>
        <location evidence="1">Cell membrane</location>
        <topology evidence="1">Multi-pass membrane protein</topology>
    </subcellularLocation>
</comment>
<keyword evidence="3" id="KW-0813">Transport</keyword>
<keyword evidence="7 8" id="KW-0472">Membrane</keyword>
<evidence type="ECO:0000256" key="1">
    <source>
        <dbReference type="ARBA" id="ARBA00004651"/>
    </source>
</evidence>
<dbReference type="GO" id="GO:0005886">
    <property type="term" value="C:plasma membrane"/>
    <property type="evidence" value="ECO:0007669"/>
    <property type="project" value="UniProtKB-SubCell"/>
</dbReference>
<evidence type="ECO:0000256" key="3">
    <source>
        <dbReference type="ARBA" id="ARBA00022448"/>
    </source>
</evidence>
<sequence length="364" mass="41115">MIPKKLITPFYERLALVLVGIISLSYLVILGREILSPLLFGFLFAVLLLPVSYFFEKKCRFPRSASSFTAILLLVGGVSMVVYLIGAQISRLGKDWPMLKTQIEQSVTDVQMWIQNSFHINADKQMSYVHNTTEKIMESGTTFLGTTFGAVSSLLLFYVFILIFTFFILFYRRLLLRFVIRVFQEDHSTVVIDIVQNAQRILRQYILGLMLEMVVVASLACAGFWFIDIKYAVLLGILVGLFNIIPYIGIFSALLLSTVVTFATGTLQQTVFVAIGVTVIHIVDSNFLLPTIVGSKVRLNALITFIGILIGEMMWGLSGMFLSIPVIAVFKIIFDRIETLKPWGYLLGGDYEYSERAKKRMKTE</sequence>
<dbReference type="AlphaFoldDB" id="A0A367GTK8"/>
<keyword evidence="6 8" id="KW-1133">Transmembrane helix</keyword>
<evidence type="ECO:0000256" key="2">
    <source>
        <dbReference type="ARBA" id="ARBA00009773"/>
    </source>
</evidence>
<feature type="transmembrane region" description="Helical" evidence="8">
    <location>
        <begin position="301"/>
        <end position="334"/>
    </location>
</feature>
<feature type="transmembrane region" description="Helical" evidence="8">
    <location>
        <begin position="147"/>
        <end position="171"/>
    </location>
</feature>
<organism evidence="9 10">
    <name type="scientific">Mucilaginibacter hurinus</name>
    <dbReference type="NCBI Taxonomy" id="2201324"/>
    <lineage>
        <taxon>Bacteria</taxon>
        <taxon>Pseudomonadati</taxon>
        <taxon>Bacteroidota</taxon>
        <taxon>Sphingobacteriia</taxon>
        <taxon>Sphingobacteriales</taxon>
        <taxon>Sphingobacteriaceae</taxon>
        <taxon>Mucilaginibacter</taxon>
    </lineage>
</organism>
<comment type="caution">
    <text evidence="9">The sequence shown here is derived from an EMBL/GenBank/DDBJ whole genome shotgun (WGS) entry which is preliminary data.</text>
</comment>
<feature type="transmembrane region" description="Helical" evidence="8">
    <location>
        <begin position="233"/>
        <end position="263"/>
    </location>
</feature>
<evidence type="ECO:0000256" key="8">
    <source>
        <dbReference type="SAM" id="Phobius"/>
    </source>
</evidence>
<keyword evidence="5 8" id="KW-0812">Transmembrane</keyword>
<keyword evidence="4" id="KW-1003">Cell membrane</keyword>
<keyword evidence="10" id="KW-1185">Reference proteome</keyword>
<evidence type="ECO:0000256" key="7">
    <source>
        <dbReference type="ARBA" id="ARBA00023136"/>
    </source>
</evidence>
<feature type="transmembrane region" description="Helical" evidence="8">
    <location>
        <begin position="270"/>
        <end position="289"/>
    </location>
</feature>
<dbReference type="InterPro" id="IPR002549">
    <property type="entry name" value="AI-2E-like"/>
</dbReference>
<comment type="similarity">
    <text evidence="2">Belongs to the autoinducer-2 exporter (AI-2E) (TC 2.A.86) family.</text>
</comment>
<protein>
    <submittedName>
        <fullName evidence="9">AI-2E family transporter</fullName>
    </submittedName>
</protein>
<accession>A0A367GTK8</accession>
<feature type="transmembrane region" description="Helical" evidence="8">
    <location>
        <begin position="205"/>
        <end position="227"/>
    </location>
</feature>